<dbReference type="InterPro" id="IPR050482">
    <property type="entry name" value="Sensor_HK_TwoCompSys"/>
</dbReference>
<accession>A0ABY1JPV5</accession>
<evidence type="ECO:0000256" key="9">
    <source>
        <dbReference type="SAM" id="Phobius"/>
    </source>
</evidence>
<evidence type="ECO:0000313" key="11">
    <source>
        <dbReference type="EMBL" id="SIQ56067.1"/>
    </source>
</evidence>
<evidence type="ECO:0000259" key="10">
    <source>
        <dbReference type="Pfam" id="PF07730"/>
    </source>
</evidence>
<evidence type="ECO:0000256" key="3">
    <source>
        <dbReference type="ARBA" id="ARBA00022553"/>
    </source>
</evidence>
<comment type="catalytic activity">
    <reaction evidence="1">
        <text>ATP + protein L-histidine = ADP + protein N-phospho-L-histidine.</text>
        <dbReference type="EC" id="2.7.13.3"/>
    </reaction>
</comment>
<keyword evidence="7" id="KW-0067">ATP-binding</keyword>
<keyword evidence="9" id="KW-1133">Transmembrane helix</keyword>
<reference evidence="11 12" key="1">
    <citation type="submission" date="2017-01" db="EMBL/GenBank/DDBJ databases">
        <authorList>
            <person name="Varghese N."/>
            <person name="Submissions S."/>
        </authorList>
    </citation>
    <scope>NUCLEOTIDE SEQUENCE [LARGE SCALE GENOMIC DNA]</scope>
    <source>
        <strain evidence="11 12">ATCC 23464</strain>
    </source>
</reference>
<keyword evidence="8" id="KW-0902">Two-component regulatory system</keyword>
<evidence type="ECO:0000256" key="2">
    <source>
        <dbReference type="ARBA" id="ARBA00012438"/>
    </source>
</evidence>
<evidence type="ECO:0000313" key="12">
    <source>
        <dbReference type="Proteomes" id="UP000186666"/>
    </source>
</evidence>
<evidence type="ECO:0000256" key="7">
    <source>
        <dbReference type="ARBA" id="ARBA00022840"/>
    </source>
</evidence>
<feature type="domain" description="Signal transduction histidine kinase subgroup 3 dimerisation and phosphoacceptor" evidence="10">
    <location>
        <begin position="81"/>
        <end position="144"/>
    </location>
</feature>
<dbReference type="Gene3D" id="1.20.5.1930">
    <property type="match status" value="1"/>
</dbReference>
<evidence type="ECO:0000256" key="5">
    <source>
        <dbReference type="ARBA" id="ARBA00022741"/>
    </source>
</evidence>
<comment type="caution">
    <text evidence="11">The sequence shown here is derived from an EMBL/GenBank/DDBJ whole genome shotgun (WGS) entry which is preliminary data.</text>
</comment>
<dbReference type="Gene3D" id="3.30.565.10">
    <property type="entry name" value="Histidine kinase-like ATPase, C-terminal domain"/>
    <property type="match status" value="1"/>
</dbReference>
<name>A0ABY1JPV5_9BACL</name>
<keyword evidence="3" id="KW-0597">Phosphoprotein</keyword>
<dbReference type="InterPro" id="IPR036890">
    <property type="entry name" value="HATPase_C_sf"/>
</dbReference>
<organism evidence="11 12">
    <name type="scientific">Paenibacillus macquariensis</name>
    <dbReference type="NCBI Taxonomy" id="948756"/>
    <lineage>
        <taxon>Bacteria</taxon>
        <taxon>Bacillati</taxon>
        <taxon>Bacillota</taxon>
        <taxon>Bacilli</taxon>
        <taxon>Bacillales</taxon>
        <taxon>Paenibacillaceae</taxon>
        <taxon>Paenibacillus</taxon>
    </lineage>
</organism>
<dbReference type="Proteomes" id="UP000186666">
    <property type="component" value="Unassembled WGS sequence"/>
</dbReference>
<keyword evidence="9" id="KW-0472">Membrane</keyword>
<proteinExistence type="predicted"/>
<dbReference type="PANTHER" id="PTHR24421">
    <property type="entry name" value="NITRATE/NITRITE SENSOR PROTEIN NARX-RELATED"/>
    <property type="match status" value="1"/>
</dbReference>
<keyword evidence="4" id="KW-0808">Transferase</keyword>
<evidence type="ECO:0000256" key="6">
    <source>
        <dbReference type="ARBA" id="ARBA00022777"/>
    </source>
</evidence>
<dbReference type="EMBL" id="FTNK01000002">
    <property type="protein sequence ID" value="SIQ56067.1"/>
    <property type="molecule type" value="Genomic_DNA"/>
</dbReference>
<sequence length="280" mass="32767">MTYKQIKWMILFIPTLTVGVWEYIRHQFLLSFISMDLGNWLTPLIVYLVSITLLNKMFDMLERIQTELEVERAVTAALEAREQLAKELHDGIAQSLFLLSVKADRLEEQDVDQERHLQDVYQIRKTVHEVNRYVRQAIADLKYEPVEDKSAMSHESMESKLKKMVEDVPIFISVDWSIPDNFLSPKEKIELLACIREAVMNMEKHADATHGWIVGEGVKDNWKVTIKDNGQGFVNNPFMHKDRYGLKIMKERAEALYWVMELHSDHLYTSVELIKEGELK</sequence>
<keyword evidence="12" id="KW-1185">Reference proteome</keyword>
<dbReference type="RefSeq" id="WP_068581821.1">
    <property type="nucleotide sequence ID" value="NZ_FTNK01000002.1"/>
</dbReference>
<evidence type="ECO:0000256" key="8">
    <source>
        <dbReference type="ARBA" id="ARBA00023012"/>
    </source>
</evidence>
<feature type="transmembrane region" description="Helical" evidence="9">
    <location>
        <begin position="30"/>
        <end position="54"/>
    </location>
</feature>
<dbReference type="EC" id="2.7.13.3" evidence="2"/>
<dbReference type="PANTHER" id="PTHR24421:SF10">
    <property type="entry name" value="NITRATE_NITRITE SENSOR PROTEIN NARQ"/>
    <property type="match status" value="1"/>
</dbReference>
<evidence type="ECO:0000256" key="1">
    <source>
        <dbReference type="ARBA" id="ARBA00000085"/>
    </source>
</evidence>
<keyword evidence="5" id="KW-0547">Nucleotide-binding</keyword>
<protein>
    <recommendedName>
        <fullName evidence="2">histidine kinase</fullName>
        <ecNumber evidence="2">2.7.13.3</ecNumber>
    </recommendedName>
</protein>
<keyword evidence="9" id="KW-0812">Transmembrane</keyword>
<keyword evidence="6 11" id="KW-0418">Kinase</keyword>
<dbReference type="InterPro" id="IPR011712">
    <property type="entry name" value="Sig_transdc_His_kin_sub3_dim/P"/>
</dbReference>
<evidence type="ECO:0000256" key="4">
    <source>
        <dbReference type="ARBA" id="ARBA00022679"/>
    </source>
</evidence>
<dbReference type="SUPFAM" id="SSF55874">
    <property type="entry name" value="ATPase domain of HSP90 chaperone/DNA topoisomerase II/histidine kinase"/>
    <property type="match status" value="1"/>
</dbReference>
<dbReference type="Pfam" id="PF07730">
    <property type="entry name" value="HisKA_3"/>
    <property type="match status" value="1"/>
</dbReference>
<dbReference type="GO" id="GO:0016301">
    <property type="term" value="F:kinase activity"/>
    <property type="evidence" value="ECO:0007669"/>
    <property type="project" value="UniProtKB-KW"/>
</dbReference>
<gene>
    <name evidence="11" type="ORF">SAMN05421578_102570</name>
</gene>